<evidence type="ECO:0000256" key="2">
    <source>
        <dbReference type="ARBA" id="ARBA00022448"/>
    </source>
</evidence>
<dbReference type="Gene3D" id="2.60.40.150">
    <property type="entry name" value="C2 domain"/>
    <property type="match status" value="1"/>
</dbReference>
<feature type="domain" description="FIP-RBD" evidence="8">
    <location>
        <begin position="1486"/>
        <end position="1548"/>
    </location>
</feature>
<feature type="region of interest" description="Disordered" evidence="6">
    <location>
        <begin position="1386"/>
        <end position="1416"/>
    </location>
</feature>
<feature type="region of interest" description="Disordered" evidence="6">
    <location>
        <begin position="856"/>
        <end position="897"/>
    </location>
</feature>
<keyword evidence="4" id="KW-0967">Endosome</keyword>
<evidence type="ECO:0000313" key="9">
    <source>
        <dbReference type="Proteomes" id="UP001318040"/>
    </source>
</evidence>
<dbReference type="InterPro" id="IPR019018">
    <property type="entry name" value="Rab-bd_FIP-RBD"/>
</dbReference>
<evidence type="ECO:0000259" key="7">
    <source>
        <dbReference type="PROSITE" id="PS50004"/>
    </source>
</evidence>
<keyword evidence="9" id="KW-1185">Reference proteome</keyword>
<keyword evidence="5" id="KW-0653">Protein transport</keyword>
<feature type="compositionally biased region" description="Basic and acidic residues" evidence="6">
    <location>
        <begin position="1176"/>
        <end position="1195"/>
    </location>
</feature>
<feature type="compositionally biased region" description="Polar residues" evidence="6">
    <location>
        <begin position="1089"/>
        <end position="1101"/>
    </location>
</feature>
<gene>
    <name evidence="10" type="primary">LOC116941277</name>
</gene>
<feature type="compositionally biased region" description="Polar residues" evidence="6">
    <location>
        <begin position="223"/>
        <end position="237"/>
    </location>
</feature>
<feature type="compositionally biased region" description="Low complexity" evidence="6">
    <location>
        <begin position="877"/>
        <end position="891"/>
    </location>
</feature>
<feature type="compositionally biased region" description="Low complexity" evidence="6">
    <location>
        <begin position="822"/>
        <end position="838"/>
    </location>
</feature>
<dbReference type="InterPro" id="IPR000008">
    <property type="entry name" value="C2_dom"/>
</dbReference>
<evidence type="ECO:0000256" key="3">
    <source>
        <dbReference type="ARBA" id="ARBA00022553"/>
    </source>
</evidence>
<evidence type="ECO:0000256" key="4">
    <source>
        <dbReference type="ARBA" id="ARBA00022753"/>
    </source>
</evidence>
<dbReference type="InterPro" id="IPR035892">
    <property type="entry name" value="C2_domain_sf"/>
</dbReference>
<feature type="compositionally biased region" description="Basic and acidic residues" evidence="6">
    <location>
        <begin position="1202"/>
        <end position="1222"/>
    </location>
</feature>
<feature type="compositionally biased region" description="Basic and acidic residues" evidence="6">
    <location>
        <begin position="355"/>
        <end position="378"/>
    </location>
</feature>
<feature type="region of interest" description="Disordered" evidence="6">
    <location>
        <begin position="163"/>
        <end position="707"/>
    </location>
</feature>
<feature type="region of interest" description="Disordered" evidence="6">
    <location>
        <begin position="815"/>
        <end position="843"/>
    </location>
</feature>
<feature type="domain" description="C2" evidence="7">
    <location>
        <begin position="1"/>
        <end position="118"/>
    </location>
</feature>
<dbReference type="Gene3D" id="1.20.5.2440">
    <property type="match status" value="1"/>
</dbReference>
<feature type="compositionally biased region" description="Basic and acidic residues" evidence="6">
    <location>
        <begin position="618"/>
        <end position="646"/>
    </location>
</feature>
<comment type="subcellular location">
    <subcellularLocation>
        <location evidence="1">Recycling endosome</location>
    </subcellularLocation>
</comment>
<evidence type="ECO:0000313" key="10">
    <source>
        <dbReference type="RefSeq" id="XP_032808042.1"/>
    </source>
</evidence>
<reference evidence="10" key="1">
    <citation type="submission" date="2025-08" db="UniProtKB">
        <authorList>
            <consortium name="RefSeq"/>
        </authorList>
    </citation>
    <scope>IDENTIFICATION</scope>
    <source>
        <tissue evidence="10">Sperm</tissue>
    </source>
</reference>
<dbReference type="GO" id="GO:0031267">
    <property type="term" value="F:small GTPase binding"/>
    <property type="evidence" value="ECO:0007669"/>
    <property type="project" value="InterPro"/>
</dbReference>
<proteinExistence type="predicted"/>
<dbReference type="CDD" id="cd08682">
    <property type="entry name" value="C2_Rab11-FIP_classI"/>
    <property type="match status" value="1"/>
</dbReference>
<feature type="region of interest" description="Disordered" evidence="6">
    <location>
        <begin position="1349"/>
        <end position="1368"/>
    </location>
</feature>
<feature type="compositionally biased region" description="Basic and acidic residues" evidence="6">
    <location>
        <begin position="565"/>
        <end position="579"/>
    </location>
</feature>
<keyword evidence="2" id="KW-0813">Transport</keyword>
<feature type="compositionally biased region" description="Polar residues" evidence="6">
    <location>
        <begin position="513"/>
        <end position="528"/>
    </location>
</feature>
<feature type="compositionally biased region" description="Polar residues" evidence="6">
    <location>
        <begin position="290"/>
        <end position="314"/>
    </location>
</feature>
<evidence type="ECO:0000256" key="6">
    <source>
        <dbReference type="SAM" id="MobiDB-lite"/>
    </source>
</evidence>
<dbReference type="PROSITE" id="PS50004">
    <property type="entry name" value="C2"/>
    <property type="match status" value="1"/>
</dbReference>
<feature type="compositionally biased region" description="Basic and acidic residues" evidence="6">
    <location>
        <begin position="423"/>
        <end position="439"/>
    </location>
</feature>
<dbReference type="SMART" id="SM00239">
    <property type="entry name" value="C2"/>
    <property type="match status" value="1"/>
</dbReference>
<evidence type="ECO:0000256" key="1">
    <source>
        <dbReference type="ARBA" id="ARBA00004172"/>
    </source>
</evidence>
<evidence type="ECO:0000259" key="8">
    <source>
        <dbReference type="PROSITE" id="PS51511"/>
    </source>
</evidence>
<dbReference type="Pfam" id="PF00168">
    <property type="entry name" value="C2"/>
    <property type="match status" value="1"/>
</dbReference>
<feature type="compositionally biased region" description="Basic and acidic residues" evidence="6">
    <location>
        <begin position="164"/>
        <end position="177"/>
    </location>
</feature>
<dbReference type="KEGG" id="pmrn:116941277"/>
<feature type="compositionally biased region" description="Basic and acidic residues" evidence="6">
    <location>
        <begin position="1010"/>
        <end position="1029"/>
    </location>
</feature>
<feature type="compositionally biased region" description="Low complexity" evidence="6">
    <location>
        <begin position="381"/>
        <end position="393"/>
    </location>
</feature>
<dbReference type="SUPFAM" id="SSF49562">
    <property type="entry name" value="C2 domain (Calcium/lipid-binding domain, CaLB)"/>
    <property type="match status" value="1"/>
</dbReference>
<feature type="compositionally biased region" description="Polar residues" evidence="6">
    <location>
        <begin position="1350"/>
        <end position="1368"/>
    </location>
</feature>
<name>A0AAJ7WSD0_PETMA</name>
<organism evidence="9 10">
    <name type="scientific">Petromyzon marinus</name>
    <name type="common">Sea lamprey</name>
    <dbReference type="NCBI Taxonomy" id="7757"/>
    <lineage>
        <taxon>Eukaryota</taxon>
        <taxon>Metazoa</taxon>
        <taxon>Chordata</taxon>
        <taxon>Craniata</taxon>
        <taxon>Vertebrata</taxon>
        <taxon>Cyclostomata</taxon>
        <taxon>Hyperoartia</taxon>
        <taxon>Petromyzontiformes</taxon>
        <taxon>Petromyzontidae</taxon>
        <taxon>Petromyzon</taxon>
    </lineage>
</organism>
<sequence length="1560" mass="169111">MALSDQSQVWFPTHVQVTVIQARSLRIKGKQGLNDAYTLIQLGKEKYSTSVAEKTLCPRWQEDCTFEVPADASSAKKSTLVLTVMHRALVGGDKFLGQVTLPLRDIYQDSTRKKTQWYKLESKPGKKEKERGELEVNIQYMRNNLTASMFDLSLKDKKRTPFGKLRDKVSGKKKEGSKGGYESSSAVVSSSAAMDSDEEGHAPDVEQKKKKTKTLTLFSKSSMQKGSVSQSMLTLPTSKGLGSLASLSPFRHHGRRESSGTASVNSDSDSVGGSNPNLADSPDGSPGPSKSNTEPHPSNTAGLSTSPLASAEVQSTHRRHVSLTGIEEEEGNREGLPGKSKKSTSSGGSNPFGSDDLRDANPFSDKKGADDPEHKNPFQEKSPPSGSVSSAPAKKSEEKKSHSSGFSLSSLTKSSSKPSKVPEQPKHADAEQPKKESGKKLKLPFFSTPDSKAESAAESSPAATKHPAEEVATRESPRPSVAVNPFTMEGNDTETVPKPGRNMSPKAEINPVPSLSASFPTFNSSLSSPPAVFDKLHPARTSQASDKVGLDMTPDRQHSPGSLERSGEGEEPTFKRIDRSASSQLVKALMGSRRGQADQSPPSTIDEEATSIQNIEVAKVEEKHVGRKDPPREPFVEPVAAEEKSGKSTRVLKKTPLVDLEAEQDVEPPKPVARKPRAQEPESHSTPDTAVPPPVPPRRIKPEDKTEVILPQTFEVVTPAEADLGPLVKPPSDRVLRGVLPLSEKNAFDVEPKKSVDQNADAEFKTFSENIDDDFKIPSVPVESPFHIGKSSVAFPAVDDPSGFVDEENEYVKTSPVELFSKKSPPSSNASPTPAKTAEPFSFESISTSVKSTGHMFVADDDDDDNDVKTIPVELFSKSSPPSSNTSPTPTKTEEHFSLGSISASIKSADHMSLTKTLGFGDLLQESESRYVKELSDDDDEKNCGDIKMLEPQEETVTLSIESISRIEDVSSQPNFDRERNNLLVEPTKTMSQDQSEPVKYAIETFDSKVKTPGHLEKSEKSPVNKVEDESSNLSEGFQLESVKDHQPIIEQSVTNVPDIAQKSSSTSVKPLVKDSQILGLKETSNIANWQTEPTTDSIELSSHKEEMPKPLAQSKTSAAKMVLRLKSEEFDDLKEGLDPWSAEPSPPFSEKSFTKTLPSYSVEVMSSVQSSTKNRPKEDPTLSPFERPEDDVQQKKASTKSHREEAEPKPKTLRNVVEESSKPSVASRPPITEDKSPAQSLPTQKVEALVWSPTPEGGKTKGFPQASARVPLTDSKPTQPLVASCPPVPKQSPADTEANTKKTLKVLVLDEDDMDDVITATFGEKTEPAPSPAGIFSAKDNLWGGTKDQFGTSNKFPPAASSSPLSNTAACFNVSTSESSADIFPALDHKSAPKSGAAPVASEPHCESEGEAQAASVARVHLADINSRNSTPHPIKPMRIRAVELPSNSSPVAAPREPRNQGKRPAPAVPSGLLMNDKDLAMEMRESQGGQDEGPYAHLTRAELVQLLTRQQAELVDREQRIHAMEDYIDNLLVRVIEETPAILRQPERGAGRKAGRVW</sequence>
<feature type="region of interest" description="Disordered" evidence="6">
    <location>
        <begin position="1010"/>
        <end position="1041"/>
    </location>
</feature>
<dbReference type="GO" id="GO:0015031">
    <property type="term" value="P:protein transport"/>
    <property type="evidence" value="ECO:0007669"/>
    <property type="project" value="UniProtKB-KW"/>
</dbReference>
<evidence type="ECO:0000256" key="5">
    <source>
        <dbReference type="ARBA" id="ARBA00022927"/>
    </source>
</evidence>
<protein>
    <submittedName>
        <fullName evidence="10">Titin-like isoform X1</fullName>
    </submittedName>
</protein>
<dbReference type="PROSITE" id="PS51511">
    <property type="entry name" value="FIP_RBD"/>
    <property type="match status" value="1"/>
</dbReference>
<feature type="region of interest" description="Disordered" evidence="6">
    <location>
        <begin position="1445"/>
        <end position="1473"/>
    </location>
</feature>
<dbReference type="Pfam" id="PF09457">
    <property type="entry name" value="RBD-FIP"/>
    <property type="match status" value="1"/>
</dbReference>
<dbReference type="GO" id="GO:0045055">
    <property type="term" value="P:regulated exocytosis"/>
    <property type="evidence" value="ECO:0007669"/>
    <property type="project" value="TreeGrafter"/>
</dbReference>
<accession>A0AAJ7WSD0</accession>
<feature type="compositionally biased region" description="Basic and acidic residues" evidence="6">
    <location>
        <begin position="466"/>
        <end position="477"/>
    </location>
</feature>
<feature type="region of interest" description="Disordered" evidence="6">
    <location>
        <begin position="1089"/>
        <end position="1117"/>
    </location>
</feature>
<feature type="compositionally biased region" description="Low complexity" evidence="6">
    <location>
        <begin position="403"/>
        <end position="419"/>
    </location>
</feature>
<dbReference type="FunFam" id="2.60.40.150:FF:000070">
    <property type="entry name" value="rab11 family-interacting protein 2 isoform X1"/>
    <property type="match status" value="1"/>
</dbReference>
<dbReference type="GO" id="GO:0055037">
    <property type="term" value="C:recycling endosome"/>
    <property type="evidence" value="ECO:0007669"/>
    <property type="project" value="UniProtKB-SubCell"/>
</dbReference>
<dbReference type="RefSeq" id="XP_032808042.1">
    <property type="nucleotide sequence ID" value="XM_032952151.1"/>
</dbReference>
<feature type="compositionally biased region" description="Low complexity" evidence="6">
    <location>
        <begin position="180"/>
        <end position="193"/>
    </location>
</feature>
<dbReference type="SUPFAM" id="SSF144270">
    <property type="entry name" value="Eferin C-derminal domain-like"/>
    <property type="match status" value="1"/>
</dbReference>
<dbReference type="Proteomes" id="UP001318040">
    <property type="component" value="Chromosome 11"/>
</dbReference>
<dbReference type="PANTHER" id="PTHR15746:SF23">
    <property type="entry name" value="RAB11 INTERACTING PROTEIN, ISOFORM A"/>
    <property type="match status" value="1"/>
</dbReference>
<dbReference type="InterPro" id="IPR037245">
    <property type="entry name" value="FIP-RBD_C_sf"/>
</dbReference>
<keyword evidence="3" id="KW-0597">Phosphoprotein</keyword>
<dbReference type="InterPro" id="IPR037789">
    <property type="entry name" value="FIP_classI"/>
</dbReference>
<feature type="compositionally biased region" description="Polar residues" evidence="6">
    <location>
        <begin position="1155"/>
        <end position="1174"/>
    </location>
</feature>
<feature type="region of interest" description="Disordered" evidence="6">
    <location>
        <begin position="1136"/>
        <end position="1300"/>
    </location>
</feature>
<feature type="compositionally biased region" description="Low complexity" evidence="6">
    <location>
        <begin position="263"/>
        <end position="289"/>
    </location>
</feature>
<dbReference type="PANTHER" id="PTHR15746">
    <property type="entry name" value="RAB11-RELATED"/>
    <property type="match status" value="1"/>
</dbReference>
<feature type="compositionally biased region" description="Low complexity" evidence="6">
    <location>
        <begin position="454"/>
        <end position="463"/>
    </location>
</feature>